<evidence type="ECO:0000313" key="5">
    <source>
        <dbReference type="Proteomes" id="UP001412239"/>
    </source>
</evidence>
<dbReference type="PROSITE" id="PS50088">
    <property type="entry name" value="ANK_REPEAT"/>
    <property type="match status" value="3"/>
</dbReference>
<dbReference type="InterPro" id="IPR036770">
    <property type="entry name" value="Ankyrin_rpt-contain_sf"/>
</dbReference>
<dbReference type="EMBL" id="LN891030">
    <property type="protein sequence ID" value="CUS11116.1"/>
    <property type="molecule type" value="Genomic_DNA"/>
</dbReference>
<evidence type="ECO:0000256" key="1">
    <source>
        <dbReference type="ARBA" id="ARBA00022737"/>
    </source>
</evidence>
<dbReference type="Proteomes" id="UP001412239">
    <property type="component" value="Unassembled WGS sequence"/>
</dbReference>
<dbReference type="PANTHER" id="PTHR24198">
    <property type="entry name" value="ANKYRIN REPEAT AND PROTEIN KINASE DOMAIN-CONTAINING PROTEIN"/>
    <property type="match status" value="1"/>
</dbReference>
<protein>
    <submittedName>
        <fullName evidence="4">Uncharacterized protein</fullName>
    </submittedName>
</protein>
<dbReference type="SUPFAM" id="SSF48403">
    <property type="entry name" value="Ankyrin repeat"/>
    <property type="match status" value="1"/>
</dbReference>
<feature type="repeat" description="ANK" evidence="3">
    <location>
        <begin position="222"/>
        <end position="255"/>
    </location>
</feature>
<keyword evidence="1" id="KW-0677">Repeat</keyword>
<feature type="repeat" description="ANK" evidence="3">
    <location>
        <begin position="149"/>
        <end position="182"/>
    </location>
</feature>
<keyword evidence="2 3" id="KW-0040">ANK repeat</keyword>
<dbReference type="Pfam" id="PF12796">
    <property type="entry name" value="Ank_2"/>
    <property type="match status" value="2"/>
</dbReference>
<dbReference type="Gene3D" id="1.25.40.20">
    <property type="entry name" value="Ankyrin repeat-containing domain"/>
    <property type="match status" value="1"/>
</dbReference>
<evidence type="ECO:0000256" key="2">
    <source>
        <dbReference type="ARBA" id="ARBA00023043"/>
    </source>
</evidence>
<dbReference type="AlphaFoldDB" id="A0A292PU95"/>
<dbReference type="Pfam" id="PF00023">
    <property type="entry name" value="Ank"/>
    <property type="match status" value="1"/>
</dbReference>
<dbReference type="InterPro" id="IPR002110">
    <property type="entry name" value="Ankyrin_rpt"/>
</dbReference>
<organism evidence="4 5">
    <name type="scientific">Tuber aestivum</name>
    <name type="common">summer truffle</name>
    <dbReference type="NCBI Taxonomy" id="59557"/>
    <lineage>
        <taxon>Eukaryota</taxon>
        <taxon>Fungi</taxon>
        <taxon>Dikarya</taxon>
        <taxon>Ascomycota</taxon>
        <taxon>Pezizomycotina</taxon>
        <taxon>Pezizomycetes</taxon>
        <taxon>Pezizales</taxon>
        <taxon>Tuberaceae</taxon>
        <taxon>Tuber</taxon>
    </lineage>
</organism>
<proteinExistence type="predicted"/>
<reference evidence="4" key="1">
    <citation type="submission" date="2015-10" db="EMBL/GenBank/DDBJ databases">
        <authorList>
            <person name="Regsiter A."/>
            <person name="william w."/>
        </authorList>
    </citation>
    <scope>NUCLEOTIDE SEQUENCE</scope>
    <source>
        <strain evidence="4">Montdore</strain>
    </source>
</reference>
<sequence length="403" mass="44028">MPHNYIPPARTRMSLEIEGTGIQLHIMSLLLLPNELLLQISDGLKGDLRDLSALVRANRRLARLLAGTLIDHVFSTRSKTYGERALYSAARRGDAITVGSLLDRGILGFICGQPGKEEYFLHTAVQTESLDTIRTLLACGLPPSVRAKYGKTPLSIAAETGNLGAVGALLESAQVEVNTKDTWGRTPLWLAAWKGYSSVVRALLGRPEVEANSQQRNTDFNRHETPLAIACRCGHVSVVRELLADKRVNVNARDGAGFTPIHLSVTNSCSDILRLLLAHPSIDALIPCASGRTPLHTAAELGNLDAFTQFLLHPQITDLNILAADYWAPLGLAAWNGREGITALYLAARRMWLRVVGELLEAEEVDVYKRGAEGGMSFAEFVEGGNDSRMKELLRGKVESERH</sequence>
<feature type="repeat" description="ANK" evidence="3">
    <location>
        <begin position="290"/>
        <end position="312"/>
    </location>
</feature>
<dbReference type="SMART" id="SM00248">
    <property type="entry name" value="ANK"/>
    <property type="match status" value="8"/>
</dbReference>
<dbReference type="PROSITE" id="PS50297">
    <property type="entry name" value="ANK_REP_REGION"/>
    <property type="match status" value="1"/>
</dbReference>
<gene>
    <name evidence="4" type="ORF">GSTUAT00004790001</name>
</gene>
<accession>A0A292PU95</accession>
<evidence type="ECO:0000256" key="3">
    <source>
        <dbReference type="PROSITE-ProRule" id="PRU00023"/>
    </source>
</evidence>
<name>A0A292PU95_9PEZI</name>
<evidence type="ECO:0000313" key="4">
    <source>
        <dbReference type="EMBL" id="CUS11116.1"/>
    </source>
</evidence>
<dbReference type="PANTHER" id="PTHR24198:SF165">
    <property type="entry name" value="ANKYRIN REPEAT-CONTAINING PROTEIN-RELATED"/>
    <property type="match status" value="1"/>
</dbReference>
<keyword evidence="5" id="KW-1185">Reference proteome</keyword>